<dbReference type="InterPro" id="IPR024072">
    <property type="entry name" value="DHFR-like_dom_sf"/>
</dbReference>
<protein>
    <submittedName>
        <fullName evidence="2">Riboflavin biosynthesis protein RibD</fullName>
    </submittedName>
</protein>
<evidence type="ECO:0000259" key="1">
    <source>
        <dbReference type="Pfam" id="PF01872"/>
    </source>
</evidence>
<feature type="domain" description="Bacterial bifunctional deaminase-reductase C-terminal" evidence="1">
    <location>
        <begin position="4"/>
        <end position="174"/>
    </location>
</feature>
<dbReference type="EMBL" id="NPDT01000003">
    <property type="protein sequence ID" value="PJZ65803.1"/>
    <property type="molecule type" value="Genomic_DNA"/>
</dbReference>
<dbReference type="SUPFAM" id="SSF53597">
    <property type="entry name" value="Dihydrofolate reductase-like"/>
    <property type="match status" value="1"/>
</dbReference>
<dbReference type="Proteomes" id="UP000231912">
    <property type="component" value="Unassembled WGS sequence"/>
</dbReference>
<dbReference type="AlphaFoldDB" id="A0A2M9ZBK6"/>
<gene>
    <name evidence="2" type="ORF">CH371_09635</name>
</gene>
<dbReference type="GO" id="GO:0009231">
    <property type="term" value="P:riboflavin biosynthetic process"/>
    <property type="evidence" value="ECO:0007669"/>
    <property type="project" value="InterPro"/>
</dbReference>
<sequence>MRRLIMWNVITLDGYFEGEKNWDLSFHGLIWGNELEEFSLTQLKSADMLVFGATTYRGMADYWTNAKEDEGEVAKFMNEIQKVACSSTLKAADWNNTIVVKDAVAEIPKLKSQGNGDMFVFGSGILSESLMKAGLFDEFRLCIAPVFLGNGRLLFNQGIPHEKLKLLEARPLSTNGVILRYAPKGE</sequence>
<proteinExistence type="predicted"/>
<dbReference type="RefSeq" id="WP_100758711.1">
    <property type="nucleotide sequence ID" value="NZ_NPDT01000003.1"/>
</dbReference>
<comment type="caution">
    <text evidence="2">The sequence shown here is derived from an EMBL/GenBank/DDBJ whole genome shotgun (WGS) entry which is preliminary data.</text>
</comment>
<dbReference type="Gene3D" id="3.40.430.10">
    <property type="entry name" value="Dihydrofolate Reductase, subunit A"/>
    <property type="match status" value="1"/>
</dbReference>
<evidence type="ECO:0000313" key="2">
    <source>
        <dbReference type="EMBL" id="PJZ65803.1"/>
    </source>
</evidence>
<reference evidence="2 3" key="1">
    <citation type="submission" date="2017-07" db="EMBL/GenBank/DDBJ databases">
        <title>Leptospira spp. isolated from tropical soils.</title>
        <authorList>
            <person name="Thibeaux R."/>
            <person name="Iraola G."/>
            <person name="Ferres I."/>
            <person name="Bierque E."/>
            <person name="Girault D."/>
            <person name="Soupe-Gilbert M.-E."/>
            <person name="Picardeau M."/>
            <person name="Goarant C."/>
        </authorList>
    </citation>
    <scope>NUCLEOTIDE SEQUENCE [LARGE SCALE GENOMIC DNA]</scope>
    <source>
        <strain evidence="2 3">FH2-C-A2</strain>
    </source>
</reference>
<dbReference type="Pfam" id="PF01872">
    <property type="entry name" value="RibD_C"/>
    <property type="match status" value="1"/>
</dbReference>
<dbReference type="GO" id="GO:0008703">
    <property type="term" value="F:5-amino-6-(5-phosphoribosylamino)uracil reductase activity"/>
    <property type="evidence" value="ECO:0007669"/>
    <property type="project" value="InterPro"/>
</dbReference>
<evidence type="ECO:0000313" key="3">
    <source>
        <dbReference type="Proteomes" id="UP000231912"/>
    </source>
</evidence>
<organism evidence="2 3">
    <name type="scientific">Leptospira wolffii</name>
    <dbReference type="NCBI Taxonomy" id="409998"/>
    <lineage>
        <taxon>Bacteria</taxon>
        <taxon>Pseudomonadati</taxon>
        <taxon>Spirochaetota</taxon>
        <taxon>Spirochaetia</taxon>
        <taxon>Leptospirales</taxon>
        <taxon>Leptospiraceae</taxon>
        <taxon>Leptospira</taxon>
    </lineage>
</organism>
<dbReference type="InterPro" id="IPR002734">
    <property type="entry name" value="RibDG_C"/>
</dbReference>
<accession>A0A2M9ZBK6</accession>
<name>A0A2M9ZBK6_9LEPT</name>